<dbReference type="RefSeq" id="XP_040640469.1">
    <property type="nucleotide sequence ID" value="XM_040781389.1"/>
</dbReference>
<dbReference type="PANTHER" id="PTHR35569:SF1">
    <property type="entry name" value="CYANAMIDE HYDRATASE DDI2-RELATED"/>
    <property type="match status" value="1"/>
</dbReference>
<gene>
    <name evidence="2" type="ORF">EURHEDRAFT_410560</name>
</gene>
<dbReference type="CDD" id="cd00077">
    <property type="entry name" value="HDc"/>
    <property type="match status" value="1"/>
</dbReference>
<evidence type="ECO:0000259" key="1">
    <source>
        <dbReference type="Pfam" id="PF01966"/>
    </source>
</evidence>
<name>A0A017SJ44_ASPRC</name>
<sequence>MCPPLAAISDQSTGSNKYPECLPSDTLSRGAYNLALSCLPPAILNHSVRVFRIAEWFAKASQSHWAHEKRSFLFVACIFHDIGCATQFDGPQRFEVEGADAAADYLREHKVAELDVHEIWQAIALHTSPGIAERISVLARLVRQAVLIDFGTQLDQESQDFRNAAEELFPRLGIEKILGDVVVDQALKQPQKAPPASWPGVLLRAKRDWPEWEGVNKGF</sequence>
<organism evidence="2 3">
    <name type="scientific">Aspergillus ruber (strain CBS 135680)</name>
    <dbReference type="NCBI Taxonomy" id="1388766"/>
    <lineage>
        <taxon>Eukaryota</taxon>
        <taxon>Fungi</taxon>
        <taxon>Dikarya</taxon>
        <taxon>Ascomycota</taxon>
        <taxon>Pezizomycotina</taxon>
        <taxon>Eurotiomycetes</taxon>
        <taxon>Eurotiomycetidae</taxon>
        <taxon>Eurotiales</taxon>
        <taxon>Aspergillaceae</taxon>
        <taxon>Aspergillus</taxon>
        <taxon>Aspergillus subgen. Aspergillus</taxon>
    </lineage>
</organism>
<dbReference type="InterPro" id="IPR003607">
    <property type="entry name" value="HD/PDEase_dom"/>
</dbReference>
<reference evidence="3" key="1">
    <citation type="journal article" date="2014" name="Nat. Commun.">
        <title>Genomic adaptations of the halophilic Dead Sea filamentous fungus Eurotium rubrum.</title>
        <authorList>
            <person name="Kis-Papo T."/>
            <person name="Weig A.R."/>
            <person name="Riley R."/>
            <person name="Persoh D."/>
            <person name="Salamov A."/>
            <person name="Sun H."/>
            <person name="Lipzen A."/>
            <person name="Wasser S.P."/>
            <person name="Rambold G."/>
            <person name="Grigoriev I.V."/>
            <person name="Nevo E."/>
        </authorList>
    </citation>
    <scope>NUCLEOTIDE SEQUENCE [LARGE SCALE GENOMIC DNA]</scope>
    <source>
        <strain evidence="3">CBS 135680</strain>
    </source>
</reference>
<keyword evidence="3" id="KW-1185">Reference proteome</keyword>
<dbReference type="Gene3D" id="1.10.3210.10">
    <property type="entry name" value="Hypothetical protein af1432"/>
    <property type="match status" value="1"/>
</dbReference>
<dbReference type="EMBL" id="KK088417">
    <property type="protein sequence ID" value="EYE96781.1"/>
    <property type="molecule type" value="Genomic_DNA"/>
</dbReference>
<evidence type="ECO:0000313" key="3">
    <source>
        <dbReference type="Proteomes" id="UP000019804"/>
    </source>
</evidence>
<evidence type="ECO:0000313" key="2">
    <source>
        <dbReference type="EMBL" id="EYE96781.1"/>
    </source>
</evidence>
<feature type="domain" description="HD" evidence="1">
    <location>
        <begin position="44"/>
        <end position="145"/>
    </location>
</feature>
<dbReference type="AlphaFoldDB" id="A0A017SJ44"/>
<dbReference type="Proteomes" id="UP000019804">
    <property type="component" value="Unassembled WGS sequence"/>
</dbReference>
<dbReference type="Pfam" id="PF01966">
    <property type="entry name" value="HD"/>
    <property type="match status" value="1"/>
</dbReference>
<dbReference type="HOGENOM" id="CLU_070871_3_1_1"/>
<accession>A0A017SJ44</accession>
<dbReference type="InterPro" id="IPR006674">
    <property type="entry name" value="HD_domain"/>
</dbReference>
<proteinExistence type="predicted"/>
<protein>
    <recommendedName>
        <fullName evidence="1">HD domain-containing protein</fullName>
    </recommendedName>
</protein>
<dbReference type="GeneID" id="63696513"/>
<dbReference type="STRING" id="1388766.A0A017SJ44"/>
<dbReference type="SUPFAM" id="SSF109604">
    <property type="entry name" value="HD-domain/PDEase-like"/>
    <property type="match status" value="1"/>
</dbReference>
<dbReference type="PANTHER" id="PTHR35569">
    <property type="entry name" value="CYANAMIDE HYDRATASE DDI2-RELATED"/>
    <property type="match status" value="1"/>
</dbReference>
<dbReference type="OrthoDB" id="2378324at2759"/>